<dbReference type="Gene3D" id="1.10.530.10">
    <property type="match status" value="1"/>
</dbReference>
<accession>A0A2G5H9V7</accession>
<dbReference type="SUPFAM" id="SSF53955">
    <property type="entry name" value="Lysozyme-like"/>
    <property type="match status" value="1"/>
</dbReference>
<sequence length="228" mass="24822">MAVISKIICLSAMLMAAPSALAAPVIRAENCDFGATTPAGWTDGMQSQWCGMINNEVAGLKMKEDLTTVRPMVEAQFKQAGISCSPDSAFPNIDNMMQDSSARAAMSQMKANYPAFGSMDLTPEDIKKVYADAIKTACTKTGVPEDMMVKIIWIESKGHPLVYGGLTQMDYVAWGQMAEQDASLKNRYMPGDNIVASAMYLKGKKDANGGDWETVYRNHYQDPNAASY</sequence>
<organism evidence="2 4">
    <name type="scientific">Cercospora beticola</name>
    <name type="common">Sugarbeet leaf spot fungus</name>
    <dbReference type="NCBI Taxonomy" id="122368"/>
    <lineage>
        <taxon>Eukaryota</taxon>
        <taxon>Fungi</taxon>
        <taxon>Dikarya</taxon>
        <taxon>Ascomycota</taxon>
        <taxon>Pezizomycotina</taxon>
        <taxon>Dothideomycetes</taxon>
        <taxon>Dothideomycetidae</taxon>
        <taxon>Mycosphaerellales</taxon>
        <taxon>Mycosphaerellaceae</taxon>
        <taxon>Cercospora</taxon>
    </lineage>
</organism>
<name>A0A2G5H9V7_CERBT</name>
<keyword evidence="5" id="KW-1185">Reference proteome</keyword>
<dbReference type="Proteomes" id="UP000230605">
    <property type="component" value="Chromosome 5"/>
</dbReference>
<dbReference type="OrthoDB" id="3649016at2759"/>
<dbReference type="AlphaFoldDB" id="A0A2G5H9V7"/>
<feature type="signal peptide" evidence="1">
    <location>
        <begin position="1"/>
        <end position="22"/>
    </location>
</feature>
<proteinExistence type="predicted"/>
<dbReference type="EMBL" id="LKMD01000108">
    <property type="protein sequence ID" value="PIA89311.1"/>
    <property type="molecule type" value="Genomic_DNA"/>
</dbReference>
<protein>
    <recommendedName>
        <fullName evidence="6">Transglycosylase SLT domain-containing protein</fullName>
    </recommendedName>
</protein>
<evidence type="ECO:0000313" key="4">
    <source>
        <dbReference type="Proteomes" id="UP000230605"/>
    </source>
</evidence>
<reference evidence="2 4" key="1">
    <citation type="submission" date="2015-10" db="EMBL/GenBank/DDBJ databases">
        <title>The cercosporin biosynthetic gene cluster was horizontally transferred to several fungal lineages and shown to be expanded in Cercospora beticola based on microsynteny with recipient genomes.</title>
        <authorList>
            <person name="De Jonge R."/>
            <person name="Ebert M.K."/>
            <person name="Suttle J.C."/>
            <person name="Jurick Ii W.M."/>
            <person name="Secor G.A."/>
            <person name="Thomma B.P."/>
            <person name="Van De Peer Y."/>
            <person name="Bolton M.D."/>
        </authorList>
    </citation>
    <scope>NUCLEOTIDE SEQUENCE [LARGE SCALE GENOMIC DNA]</scope>
    <source>
        <strain evidence="2 4">09-40</strain>
    </source>
</reference>
<feature type="chain" id="PRO_5013633362" description="Transglycosylase SLT domain-containing protein" evidence="1">
    <location>
        <begin position="23"/>
        <end position="228"/>
    </location>
</feature>
<evidence type="ECO:0000256" key="1">
    <source>
        <dbReference type="SAM" id="SignalP"/>
    </source>
</evidence>
<evidence type="ECO:0000313" key="2">
    <source>
        <dbReference type="EMBL" id="PIA89311.1"/>
    </source>
</evidence>
<evidence type="ECO:0000313" key="3">
    <source>
        <dbReference type="EMBL" id="WPB03759.1"/>
    </source>
</evidence>
<dbReference type="InterPro" id="IPR023346">
    <property type="entry name" value="Lysozyme-like_dom_sf"/>
</dbReference>
<evidence type="ECO:0008006" key="6">
    <source>
        <dbReference type="Google" id="ProtNLM"/>
    </source>
</evidence>
<gene>
    <name evidence="2" type="ORF">CB0940_07791</name>
    <name evidence="3" type="ORF">RHO25_008403</name>
</gene>
<evidence type="ECO:0000313" key="5">
    <source>
        <dbReference type="Proteomes" id="UP001302367"/>
    </source>
</evidence>
<keyword evidence="1" id="KW-0732">Signal</keyword>
<dbReference type="Proteomes" id="UP001302367">
    <property type="component" value="Chromosome 5"/>
</dbReference>
<dbReference type="EMBL" id="CP134188">
    <property type="protein sequence ID" value="WPB03759.1"/>
    <property type="molecule type" value="Genomic_DNA"/>
</dbReference>
<reference evidence="3 5" key="2">
    <citation type="submission" date="2023-09" db="EMBL/GenBank/DDBJ databases">
        <title>Complete-Gapless Cercospora beticola genome.</title>
        <authorList>
            <person name="Wyatt N.A."/>
            <person name="Spanner R.E."/>
            <person name="Bolton M.D."/>
        </authorList>
    </citation>
    <scope>NUCLEOTIDE SEQUENCE [LARGE SCALE GENOMIC DNA]</scope>
    <source>
        <strain evidence="3">Cb09-40</strain>
    </source>
</reference>